<feature type="compositionally biased region" description="Pro residues" evidence="1">
    <location>
        <begin position="421"/>
        <end position="432"/>
    </location>
</feature>
<feature type="compositionally biased region" description="Low complexity" evidence="1">
    <location>
        <begin position="480"/>
        <end position="492"/>
    </location>
</feature>
<gene>
    <name evidence="2" type="ORF">QTN89_14605</name>
</gene>
<feature type="region of interest" description="Disordered" evidence="1">
    <location>
        <begin position="470"/>
        <end position="496"/>
    </location>
</feature>
<evidence type="ECO:0000313" key="3">
    <source>
        <dbReference type="Proteomes" id="UP001239462"/>
    </source>
</evidence>
<feature type="compositionally biased region" description="Pro residues" evidence="1">
    <location>
        <begin position="439"/>
        <end position="448"/>
    </location>
</feature>
<proteinExistence type="predicted"/>
<protein>
    <recommendedName>
        <fullName evidence="4">FecR protein domain-containing protein</fullName>
    </recommendedName>
</protein>
<accession>A0ABT7PJK5</accession>
<sequence length="902" mass="94574">MRLTLRTLLAYLDDTLEPQDREVLRDKLERSGQATQLVKAIKICITNPSLSAPAPDSVHPIEDANMMSDYLDSTLSPEQVAELEKACLDSLPSLGEAGACHQILTMVLGRPAKASDELKNRIFSMVDVSGNITPSEGRLFADGESSSAAIAGEIGPRYSGVDLPGPATPPQPAGLESPAVTGATSVSEDIAAPNELGSLDSAALESLPPSAETDLSSIDVSPDALTNIPANLPEQATQLPGEVQPVGVGDSGVFQAATKLREQSIQFAQAGNFMDDGSPMAGDRPLRELERSDFYEGDVRPSRITPWLVSLALVGVLLFAISQVFAPLVGPQASKTSDDENMSDVISADTDAPESVSPTTETETDPAESPSIPSPTDQAPPVPVDRDVDESAPPVPSSLAEAPSSDESPSPVETETMADAPPVPPSDVPPVPAGDSPDPNAPPIPIPSQTPDVIAAETPDASVAMADVRSPTDAASPAMETPVPDPTTVAPDATEDPADAPKIPIATLKSDNALVGVLFKNDWVLLPPDATISTGQTIVCGPEYRAAFQIGETEGRNLTMVGPSEVTWKNKAPLTIEARFGKGLIELGLAGDSVVLQVGGIALVATAESGPVTFGYEIIHRRPIGLDPLISTNHQTALQLVGLSGDVSVTGQAAVDTADGATGGDCIVPGAFVLSEENAVTLTLCDESTAEPKPEVVEAMPTWVDAEVDTGSLEAQAASDLLELVRGENSDSLLLSLRVALGFRRNEVAALAGKTMLAFGDATAFFGVDGLFSVGKQRLYWSSHLDAVRDVIARGAEDAAAVRTSIAGQNEAIDNADGDTIFRLLVGYSQDQLKTGGDAELVNDLESASVPVRVLASENLRDISGTTLFFRPEEIVQSRRDEVIKKWKVRLKKESIRYPETE</sequence>
<evidence type="ECO:0000313" key="2">
    <source>
        <dbReference type="EMBL" id="MDM4016674.1"/>
    </source>
</evidence>
<feature type="compositionally biased region" description="Low complexity" evidence="1">
    <location>
        <begin position="397"/>
        <end position="420"/>
    </location>
</feature>
<feature type="region of interest" description="Disordered" evidence="1">
    <location>
        <begin position="161"/>
        <end position="183"/>
    </location>
</feature>
<keyword evidence="3" id="KW-1185">Reference proteome</keyword>
<comment type="caution">
    <text evidence="2">The sequence shown here is derived from an EMBL/GenBank/DDBJ whole genome shotgun (WGS) entry which is preliminary data.</text>
</comment>
<dbReference type="EMBL" id="JASZZN010000009">
    <property type="protein sequence ID" value="MDM4016674.1"/>
    <property type="molecule type" value="Genomic_DNA"/>
</dbReference>
<reference evidence="2 3" key="1">
    <citation type="submission" date="2023-06" db="EMBL/GenBank/DDBJ databases">
        <title>Roseiconus lacunae JC819 isolated from Gulf of Mannar region, Tamil Nadu.</title>
        <authorList>
            <person name="Pk S."/>
            <person name="Ch S."/>
            <person name="Ch V.R."/>
        </authorList>
    </citation>
    <scope>NUCLEOTIDE SEQUENCE [LARGE SCALE GENOMIC DNA]</scope>
    <source>
        <strain evidence="2 3">JC819</strain>
    </source>
</reference>
<evidence type="ECO:0008006" key="4">
    <source>
        <dbReference type="Google" id="ProtNLM"/>
    </source>
</evidence>
<feature type="region of interest" description="Disordered" evidence="1">
    <location>
        <begin position="332"/>
        <end position="452"/>
    </location>
</feature>
<name>A0ABT7PJK5_9BACT</name>
<dbReference type="RefSeq" id="WP_289164315.1">
    <property type="nucleotide sequence ID" value="NZ_JASZZN010000009.1"/>
</dbReference>
<organism evidence="2 3">
    <name type="scientific">Roseiconus lacunae</name>
    <dbReference type="NCBI Taxonomy" id="2605694"/>
    <lineage>
        <taxon>Bacteria</taxon>
        <taxon>Pseudomonadati</taxon>
        <taxon>Planctomycetota</taxon>
        <taxon>Planctomycetia</taxon>
        <taxon>Pirellulales</taxon>
        <taxon>Pirellulaceae</taxon>
        <taxon>Roseiconus</taxon>
    </lineage>
</organism>
<evidence type="ECO:0000256" key="1">
    <source>
        <dbReference type="SAM" id="MobiDB-lite"/>
    </source>
</evidence>
<dbReference type="Proteomes" id="UP001239462">
    <property type="component" value="Unassembled WGS sequence"/>
</dbReference>